<gene>
    <name evidence="1" type="ORF">AAF712_007680</name>
</gene>
<evidence type="ECO:0000313" key="1">
    <source>
        <dbReference type="EMBL" id="KAL0065337.1"/>
    </source>
</evidence>
<comment type="caution">
    <text evidence="1">The sequence shown here is derived from an EMBL/GenBank/DDBJ whole genome shotgun (WGS) entry which is preliminary data.</text>
</comment>
<organism evidence="1 2">
    <name type="scientific">Marasmius tenuissimus</name>
    <dbReference type="NCBI Taxonomy" id="585030"/>
    <lineage>
        <taxon>Eukaryota</taxon>
        <taxon>Fungi</taxon>
        <taxon>Dikarya</taxon>
        <taxon>Basidiomycota</taxon>
        <taxon>Agaricomycotina</taxon>
        <taxon>Agaricomycetes</taxon>
        <taxon>Agaricomycetidae</taxon>
        <taxon>Agaricales</taxon>
        <taxon>Marasmiineae</taxon>
        <taxon>Marasmiaceae</taxon>
        <taxon>Marasmius</taxon>
    </lineage>
</organism>
<dbReference type="Proteomes" id="UP001437256">
    <property type="component" value="Unassembled WGS sequence"/>
</dbReference>
<proteinExistence type="predicted"/>
<dbReference type="Gene3D" id="3.80.10.10">
    <property type="entry name" value="Ribonuclease Inhibitor"/>
    <property type="match status" value="1"/>
</dbReference>
<reference evidence="1 2" key="1">
    <citation type="submission" date="2024-05" db="EMBL/GenBank/DDBJ databases">
        <title>A draft genome resource for the thread blight pathogen Marasmius tenuissimus strain MS-2.</title>
        <authorList>
            <person name="Yulfo-Soto G.E."/>
            <person name="Baruah I.K."/>
            <person name="Amoako-Attah I."/>
            <person name="Bukari Y."/>
            <person name="Meinhardt L.W."/>
            <person name="Bailey B.A."/>
            <person name="Cohen S.P."/>
        </authorList>
    </citation>
    <scope>NUCLEOTIDE SEQUENCE [LARGE SCALE GENOMIC DNA]</scope>
    <source>
        <strain evidence="1 2">MS-2</strain>
    </source>
</reference>
<protein>
    <submittedName>
        <fullName evidence="1">Uncharacterized protein</fullName>
    </submittedName>
</protein>
<dbReference type="EMBL" id="JBBXMP010000049">
    <property type="protein sequence ID" value="KAL0065337.1"/>
    <property type="molecule type" value="Genomic_DNA"/>
</dbReference>
<dbReference type="SUPFAM" id="SSF52047">
    <property type="entry name" value="RNI-like"/>
    <property type="match status" value="1"/>
</dbReference>
<dbReference type="InterPro" id="IPR032675">
    <property type="entry name" value="LRR_dom_sf"/>
</dbReference>
<name>A0ABR2ZYG3_9AGAR</name>
<accession>A0ABR2ZYG3</accession>
<evidence type="ECO:0000313" key="2">
    <source>
        <dbReference type="Proteomes" id="UP001437256"/>
    </source>
</evidence>
<keyword evidence="2" id="KW-1185">Reference proteome</keyword>
<sequence length="442" mass="49416">MSTCRDFLLLHLTRSGQSPIRLRLGVLQFQEGVAKRELSALYALLSDYSSRIRRLEIDSLPVDALQEMGLVQSSGSTISSETILESLSFGVLRAGGIEIQLLADLVRHTTFPHLKAFSVRFFAPATAFTREWTFPYSQLQNLSFQVSVLSDLPHILSSCSQIRSLNVRLIGGGFESAPGESFWYPARDVITFPNLTLLTFSIHISDWGYEAMRKAVGLLHCPCLISFALISSSTQYRAHELESAEHFAALTDDFFNTIISFVSERSRCTETLTSLRLDGVRTTDRSLTHLLRLLTSLRHFSFRGAEIPESNPRSRLIQGVFFNDFLWTGIDYDPHPNSFLPALRSLKLELSGGWCRSEELRTMEAVILSRITDREGVAGLESVFLEMPEDAVQEEKALAGLIEAQQNDDVAIKVFGHRTQKVLVDCFPEFASEHNGTVSATA</sequence>